<reference evidence="2" key="1">
    <citation type="submission" date="2014-03" db="EMBL/GenBank/DDBJ databases">
        <title>The Genome Sequence of Puccinia striiformis f. sp. tritici PST-78.</title>
        <authorList>
            <consortium name="The Broad Institute Genome Sequencing Platform"/>
            <person name="Cuomo C."/>
            <person name="Hulbert S."/>
            <person name="Chen X."/>
            <person name="Walker B."/>
            <person name="Young S.K."/>
            <person name="Zeng Q."/>
            <person name="Gargeya S."/>
            <person name="Fitzgerald M."/>
            <person name="Haas B."/>
            <person name="Abouelleil A."/>
            <person name="Alvarado L."/>
            <person name="Arachchi H.M."/>
            <person name="Berlin A.M."/>
            <person name="Chapman S.B."/>
            <person name="Goldberg J."/>
            <person name="Griggs A."/>
            <person name="Gujja S."/>
            <person name="Hansen M."/>
            <person name="Howarth C."/>
            <person name="Imamovic A."/>
            <person name="Larimer J."/>
            <person name="McCowan C."/>
            <person name="Montmayeur A."/>
            <person name="Murphy C."/>
            <person name="Neiman D."/>
            <person name="Pearson M."/>
            <person name="Priest M."/>
            <person name="Roberts A."/>
            <person name="Saif S."/>
            <person name="Shea T."/>
            <person name="Sisk P."/>
            <person name="Sykes S."/>
            <person name="Wortman J."/>
            <person name="Nusbaum C."/>
            <person name="Birren B."/>
        </authorList>
    </citation>
    <scope>NUCLEOTIDE SEQUENCE [LARGE SCALE GENOMIC DNA]</scope>
    <source>
        <strain evidence="2">race PST-78</strain>
    </source>
</reference>
<organism evidence="1 2">
    <name type="scientific">Puccinia striiformis f. sp. tritici PST-78</name>
    <dbReference type="NCBI Taxonomy" id="1165861"/>
    <lineage>
        <taxon>Eukaryota</taxon>
        <taxon>Fungi</taxon>
        <taxon>Dikarya</taxon>
        <taxon>Basidiomycota</taxon>
        <taxon>Pucciniomycotina</taxon>
        <taxon>Pucciniomycetes</taxon>
        <taxon>Pucciniales</taxon>
        <taxon>Pucciniaceae</taxon>
        <taxon>Puccinia</taxon>
    </lineage>
</organism>
<name>A0A0L0UP01_9BASI</name>
<dbReference type="AlphaFoldDB" id="A0A0L0UP01"/>
<dbReference type="Proteomes" id="UP000054564">
    <property type="component" value="Unassembled WGS sequence"/>
</dbReference>
<accession>A0A0L0UP01</accession>
<sequence length="168" mass="19421">MVYDLPQTPSAFYNYLLSRAINALKMNTFVDNFDSARFNLNGIDHSRSWKPLERAFYFDWMFKNQEHLFAAYSALDNEESQNLYIQLIMYRMAGHFCVRLPVAFADKKEELEQYIAAEKFTPSKIELSGMFGGLKHFDFEHKGKNMSPTAWVSNPICSAANISTRSMA</sequence>
<proteinExistence type="predicted"/>
<dbReference type="EMBL" id="AJIL01001832">
    <property type="protein sequence ID" value="KNE88464.1"/>
    <property type="molecule type" value="Genomic_DNA"/>
</dbReference>
<keyword evidence="2" id="KW-1185">Reference proteome</keyword>
<gene>
    <name evidence="1" type="ORF">PSTG_18135</name>
</gene>
<evidence type="ECO:0000313" key="1">
    <source>
        <dbReference type="EMBL" id="KNE88464.1"/>
    </source>
</evidence>
<comment type="caution">
    <text evidence="1">The sequence shown here is derived from an EMBL/GenBank/DDBJ whole genome shotgun (WGS) entry which is preliminary data.</text>
</comment>
<protein>
    <submittedName>
        <fullName evidence="1">Uncharacterized protein</fullName>
    </submittedName>
</protein>
<evidence type="ECO:0000313" key="2">
    <source>
        <dbReference type="Proteomes" id="UP000054564"/>
    </source>
</evidence>